<reference evidence="3" key="1">
    <citation type="journal article" date="2019" name="Int. J. Syst. Evol. Microbiol.">
        <title>The Global Catalogue of Microorganisms (GCM) 10K type strain sequencing project: providing services to taxonomists for standard genome sequencing and annotation.</title>
        <authorList>
            <consortium name="The Broad Institute Genomics Platform"/>
            <consortium name="The Broad Institute Genome Sequencing Center for Infectious Disease"/>
            <person name="Wu L."/>
            <person name="Ma J."/>
        </authorList>
    </citation>
    <scope>NUCLEOTIDE SEQUENCE [LARGE SCALE GENOMIC DNA]</scope>
    <source>
        <strain evidence="3">JCM 31920</strain>
    </source>
</reference>
<dbReference type="InterPro" id="IPR003737">
    <property type="entry name" value="GlcNAc_PI_deacetylase-related"/>
</dbReference>
<dbReference type="InterPro" id="IPR029062">
    <property type="entry name" value="Class_I_gatase-like"/>
</dbReference>
<dbReference type="InterPro" id="IPR024078">
    <property type="entry name" value="LmbE-like_dom_sf"/>
</dbReference>
<protein>
    <submittedName>
        <fullName evidence="2">PIG-L family deacetylase</fullName>
    </submittedName>
</protein>
<accession>A0ABP8M9Y0</accession>
<comment type="caution">
    <text evidence="2">The sequence shown here is derived from an EMBL/GenBank/DDBJ whole genome shotgun (WGS) entry which is preliminary data.</text>
</comment>
<keyword evidence="3" id="KW-1185">Reference proteome</keyword>
<dbReference type="EMBL" id="BAABEY010000034">
    <property type="protein sequence ID" value="GAA4445597.1"/>
    <property type="molecule type" value="Genomic_DNA"/>
</dbReference>
<dbReference type="Proteomes" id="UP001501508">
    <property type="component" value="Unassembled WGS sequence"/>
</dbReference>
<gene>
    <name evidence="2" type="ORF">GCM10023091_37460</name>
</gene>
<dbReference type="Gene3D" id="3.40.50.10320">
    <property type="entry name" value="LmbE-like"/>
    <property type="match status" value="1"/>
</dbReference>
<organism evidence="2 3">
    <name type="scientific">Ravibacter arvi</name>
    <dbReference type="NCBI Taxonomy" id="2051041"/>
    <lineage>
        <taxon>Bacteria</taxon>
        <taxon>Pseudomonadati</taxon>
        <taxon>Bacteroidota</taxon>
        <taxon>Cytophagia</taxon>
        <taxon>Cytophagales</taxon>
        <taxon>Spirosomataceae</taxon>
        <taxon>Ravibacter</taxon>
    </lineage>
</organism>
<feature type="chain" id="PRO_5046061000" evidence="1">
    <location>
        <begin position="23"/>
        <end position="834"/>
    </location>
</feature>
<dbReference type="RefSeq" id="WP_345032053.1">
    <property type="nucleotide sequence ID" value="NZ_BAABEY010000034.1"/>
</dbReference>
<sequence>MMLIRRLVFFIFLLPLARVSFAQGSSGQPDASRIFHRIEKLGVLGSVLYFAAHPDDENTGFIAFMANERKLQTAYLSLTRGDGGQNLIGPEMRELLGIIRTQELLKARGVDGGKQFFTRANDFGYSKNPDETLAVWDREKVLADAVWVIRKTRPDIIVTRFPPDERAGHGHHTASALLAAEAFDAAGDPNRFPEQLSYVKTWQPKRLVWNISMWFIRDREAFVKNAASYLKLDIGTFNPLLGASYGELAATSRSMHKSQGFGTLAERGTDVEYFEYVKGEKAQTDLMEGINTGWERVEGGEKISDQIDAIKKGYDLRNPAASVPALLKLRSSIKNLQNDYWTPIKLGEVDEVIREALGLHLEAVVDHNLYTPGQEMKLSLSAINRSDQPVSFESVEGPFGLGNTAVDSTLRNNQPVSLELKAPVPVSQPISHPYWLNKDIGYAGLFEVKDQLKIGLPENAPPAEVAVHLSVAGEKITYKIPVIFKKRDPVRGEVHEPVVIAPPVYTLLSDDVFMFRDGKARQVRVTVTSVQGKAEGVVRLKVPDGWVVSPASGRFRVAAETGKTELSFSVTPPAGEAHGEVVAETEINGQRYDRSMGVIAYEHIPRQVYFPQSKARVVRLDLKIKGHTIGYVEGAGDAMPASLREIGYQVTILEDKDLDPNSLRKFDAVILGVRAFNTRPALAARLPALLAYAEAGGNIIVQYNTSSELPAGALGPYPFDLSRERVSVEDAAVRILDPNSPVLRFPNRITAKDFDGWVQERGLYFPQNWDKRYKTVISSNDPGGAPLDGGILYTQVGKGFYVYSSLSWFRELPAGVPGAYRLFVNLISLGKQAQ</sequence>
<dbReference type="PANTHER" id="PTHR12993:SF11">
    <property type="entry name" value="N-ACETYLGLUCOSAMINYL-PHOSPHATIDYLINOSITOL DE-N-ACETYLASE"/>
    <property type="match status" value="1"/>
</dbReference>
<dbReference type="SUPFAM" id="SSF102588">
    <property type="entry name" value="LmbE-like"/>
    <property type="match status" value="1"/>
</dbReference>
<evidence type="ECO:0000256" key="1">
    <source>
        <dbReference type="SAM" id="SignalP"/>
    </source>
</evidence>
<dbReference type="PANTHER" id="PTHR12993">
    <property type="entry name" value="N-ACETYLGLUCOSAMINYL-PHOSPHATIDYLINOSITOL DE-N-ACETYLASE-RELATED"/>
    <property type="match status" value="1"/>
</dbReference>
<name>A0ABP8M9Y0_9BACT</name>
<evidence type="ECO:0000313" key="3">
    <source>
        <dbReference type="Proteomes" id="UP001501508"/>
    </source>
</evidence>
<dbReference type="Pfam" id="PF02585">
    <property type="entry name" value="PIG-L"/>
    <property type="match status" value="1"/>
</dbReference>
<feature type="signal peptide" evidence="1">
    <location>
        <begin position="1"/>
        <end position="22"/>
    </location>
</feature>
<evidence type="ECO:0000313" key="2">
    <source>
        <dbReference type="EMBL" id="GAA4445597.1"/>
    </source>
</evidence>
<keyword evidence="1" id="KW-0732">Signal</keyword>
<dbReference type="SUPFAM" id="SSF52317">
    <property type="entry name" value="Class I glutamine amidotransferase-like"/>
    <property type="match status" value="1"/>
</dbReference>
<proteinExistence type="predicted"/>